<evidence type="ECO:0000313" key="2">
    <source>
        <dbReference type="Proteomes" id="UP001054945"/>
    </source>
</evidence>
<dbReference type="EMBL" id="BPLR01017831">
    <property type="protein sequence ID" value="GIY94846.1"/>
    <property type="molecule type" value="Genomic_DNA"/>
</dbReference>
<keyword evidence="2" id="KW-1185">Reference proteome</keyword>
<organism evidence="1 2">
    <name type="scientific">Caerostris extrusa</name>
    <name type="common">Bark spider</name>
    <name type="synonym">Caerostris bankana</name>
    <dbReference type="NCBI Taxonomy" id="172846"/>
    <lineage>
        <taxon>Eukaryota</taxon>
        <taxon>Metazoa</taxon>
        <taxon>Ecdysozoa</taxon>
        <taxon>Arthropoda</taxon>
        <taxon>Chelicerata</taxon>
        <taxon>Arachnida</taxon>
        <taxon>Araneae</taxon>
        <taxon>Araneomorphae</taxon>
        <taxon>Entelegynae</taxon>
        <taxon>Araneoidea</taxon>
        <taxon>Araneidae</taxon>
        <taxon>Caerostris</taxon>
    </lineage>
</organism>
<dbReference type="AlphaFoldDB" id="A0AAV4XLM5"/>
<sequence length="83" mass="9782">MIQHTFSSSVDLVVRSSFHWATIYSADECHWWCKSSRLENNFHCFTGPLSLRTSASRPENQPQPRPPFVTRKIQLLAYRRLFL</sequence>
<proteinExistence type="predicted"/>
<comment type="caution">
    <text evidence="1">The sequence shown here is derived from an EMBL/GenBank/DDBJ whole genome shotgun (WGS) entry which is preliminary data.</text>
</comment>
<accession>A0AAV4XLM5</accession>
<reference evidence="1 2" key="1">
    <citation type="submission" date="2021-06" db="EMBL/GenBank/DDBJ databases">
        <title>Caerostris extrusa draft genome.</title>
        <authorList>
            <person name="Kono N."/>
            <person name="Arakawa K."/>
        </authorList>
    </citation>
    <scope>NUCLEOTIDE SEQUENCE [LARGE SCALE GENOMIC DNA]</scope>
</reference>
<name>A0AAV4XLM5_CAEEX</name>
<evidence type="ECO:0000313" key="1">
    <source>
        <dbReference type="EMBL" id="GIY94846.1"/>
    </source>
</evidence>
<dbReference type="Proteomes" id="UP001054945">
    <property type="component" value="Unassembled WGS sequence"/>
</dbReference>
<protein>
    <submittedName>
        <fullName evidence="1">Uncharacterized protein</fullName>
    </submittedName>
</protein>
<gene>
    <name evidence="1" type="ORF">CEXT_144641</name>
</gene>